<dbReference type="OrthoDB" id="8557381at2"/>
<reference evidence="6 7" key="1">
    <citation type="submission" date="2014-05" db="EMBL/GenBank/DDBJ databases">
        <title>ATOL: Assembling a taxonomically balanced genome-scale reconstruction of the evolutionary history of the Enterobacteriaceae.</title>
        <authorList>
            <person name="Plunkett G.III."/>
            <person name="Neeno-Eckwall E.C."/>
            <person name="Glasner J.D."/>
            <person name="Perna N.T."/>
        </authorList>
    </citation>
    <scope>NUCLEOTIDE SEQUENCE [LARGE SCALE GENOMIC DNA]</scope>
    <source>
        <strain evidence="6 7">ATCC 33852</strain>
    </source>
</reference>
<comment type="caution">
    <text evidence="6">The sequence shown here is derived from an EMBL/GenBank/DDBJ whole genome shotgun (WGS) entry which is preliminary data.</text>
</comment>
<keyword evidence="2" id="KW-0805">Transcription regulation</keyword>
<gene>
    <name evidence="6" type="ORF">GEAM_4143</name>
</gene>
<evidence type="ECO:0000256" key="4">
    <source>
        <dbReference type="ARBA" id="ARBA00023163"/>
    </source>
</evidence>
<evidence type="ECO:0000256" key="1">
    <source>
        <dbReference type="ARBA" id="ARBA00009437"/>
    </source>
</evidence>
<dbReference type="PROSITE" id="PS50931">
    <property type="entry name" value="HTH_LYSR"/>
    <property type="match status" value="1"/>
</dbReference>
<dbReference type="Gene3D" id="1.10.10.10">
    <property type="entry name" value="Winged helix-like DNA-binding domain superfamily/Winged helix DNA-binding domain"/>
    <property type="match status" value="1"/>
</dbReference>
<evidence type="ECO:0000256" key="2">
    <source>
        <dbReference type="ARBA" id="ARBA00023015"/>
    </source>
</evidence>
<dbReference type="InterPro" id="IPR000847">
    <property type="entry name" value="LysR_HTH_N"/>
</dbReference>
<dbReference type="Proteomes" id="UP000028640">
    <property type="component" value="Unassembled WGS sequence"/>
</dbReference>
<dbReference type="GO" id="GO:0003700">
    <property type="term" value="F:DNA-binding transcription factor activity"/>
    <property type="evidence" value="ECO:0007669"/>
    <property type="project" value="InterPro"/>
</dbReference>
<dbReference type="SUPFAM" id="SSF46785">
    <property type="entry name" value="Winged helix' DNA-binding domain"/>
    <property type="match status" value="1"/>
</dbReference>
<dbReference type="CDD" id="cd08417">
    <property type="entry name" value="PBP2_Nitroaromatics_like"/>
    <property type="match status" value="1"/>
</dbReference>
<evidence type="ECO:0000313" key="6">
    <source>
        <dbReference type="EMBL" id="KFC77806.1"/>
    </source>
</evidence>
<organism evidence="6 7">
    <name type="scientific">Ewingella americana (strain ATCC 33852 / DSM 4580 / CCUG 14506 / JCM 5911 / LMG 7869 / NCTC 12157 / CDC 1468-78)</name>
    <dbReference type="NCBI Taxonomy" id="910964"/>
    <lineage>
        <taxon>Bacteria</taxon>
        <taxon>Pseudomonadati</taxon>
        <taxon>Pseudomonadota</taxon>
        <taxon>Gammaproteobacteria</taxon>
        <taxon>Enterobacterales</taxon>
        <taxon>Yersiniaceae</taxon>
        <taxon>Ewingella</taxon>
    </lineage>
</organism>
<dbReference type="GeneID" id="78382490"/>
<dbReference type="PANTHER" id="PTHR30118">
    <property type="entry name" value="HTH-TYPE TRANSCRIPTIONAL REGULATOR LEUO-RELATED"/>
    <property type="match status" value="1"/>
</dbReference>
<evidence type="ECO:0000259" key="5">
    <source>
        <dbReference type="PROSITE" id="PS50931"/>
    </source>
</evidence>
<evidence type="ECO:0000313" key="7">
    <source>
        <dbReference type="Proteomes" id="UP000028640"/>
    </source>
</evidence>
<dbReference type="EMBL" id="JMPJ01000073">
    <property type="protein sequence ID" value="KFC77806.1"/>
    <property type="molecule type" value="Genomic_DNA"/>
</dbReference>
<dbReference type="GO" id="GO:0003677">
    <property type="term" value="F:DNA binding"/>
    <property type="evidence" value="ECO:0007669"/>
    <property type="project" value="UniProtKB-KW"/>
</dbReference>
<name>A0A085G261_EWIA3</name>
<dbReference type="InterPro" id="IPR036388">
    <property type="entry name" value="WH-like_DNA-bd_sf"/>
</dbReference>
<comment type="similarity">
    <text evidence="1">Belongs to the LysR transcriptional regulatory family.</text>
</comment>
<proteinExistence type="inferred from homology"/>
<dbReference type="SUPFAM" id="SSF53850">
    <property type="entry name" value="Periplasmic binding protein-like II"/>
    <property type="match status" value="1"/>
</dbReference>
<dbReference type="AlphaFoldDB" id="A0A085G261"/>
<dbReference type="InterPro" id="IPR050389">
    <property type="entry name" value="LysR-type_TF"/>
</dbReference>
<keyword evidence="3" id="KW-0238">DNA-binding</keyword>
<dbReference type="Gene3D" id="3.40.190.10">
    <property type="entry name" value="Periplasmic binding protein-like II"/>
    <property type="match status" value="2"/>
</dbReference>
<protein>
    <submittedName>
        <fullName evidence="6">Putative regulator</fullName>
    </submittedName>
</protein>
<accession>A0A085G261</accession>
<dbReference type="InterPro" id="IPR037402">
    <property type="entry name" value="YidZ_PBP2"/>
</dbReference>
<dbReference type="InterPro" id="IPR005119">
    <property type="entry name" value="LysR_subst-bd"/>
</dbReference>
<dbReference type="eggNOG" id="COG0583">
    <property type="taxonomic scope" value="Bacteria"/>
</dbReference>
<sequence length="295" mass="32171">MNLRTLDLNLLVVLDALLDEAHVTRAADRLCMSQSATSAALARCRSLFNDPLLERGRGTMRLTPYAQTLRAPLKSLLGNVVELINPPSLPLNQIQQTLRITMADYPALFVIGPLMQTLQVSAPGINLVIQTWAGADSAKTALLNGSTDIAVSVFPQVEEELYCKTLLEEEYVVAMREQHPAAANFDIDGWLAYPHIVVSGKGENTTPVDAALAQRGLSRRVGLVLPNFQMVPPLLSRSDLMALLPSRVVPLTQGITALPLPVPVAGFPLHIAWHQRRSQDIALQHVAEILGQLLH</sequence>
<dbReference type="RefSeq" id="WP_034795540.1">
    <property type="nucleotide sequence ID" value="NZ_JMPJ01000073.1"/>
</dbReference>
<dbReference type="Pfam" id="PF00126">
    <property type="entry name" value="HTH_1"/>
    <property type="match status" value="1"/>
</dbReference>
<feature type="domain" description="HTH lysR-type" evidence="5">
    <location>
        <begin position="6"/>
        <end position="63"/>
    </location>
</feature>
<keyword evidence="4" id="KW-0804">Transcription</keyword>
<dbReference type="Pfam" id="PF03466">
    <property type="entry name" value="LysR_substrate"/>
    <property type="match status" value="1"/>
</dbReference>
<dbReference type="PANTHER" id="PTHR30118:SF15">
    <property type="entry name" value="TRANSCRIPTIONAL REGULATORY PROTEIN"/>
    <property type="match status" value="1"/>
</dbReference>
<evidence type="ECO:0000256" key="3">
    <source>
        <dbReference type="ARBA" id="ARBA00023125"/>
    </source>
</evidence>
<keyword evidence="7" id="KW-1185">Reference proteome</keyword>
<dbReference type="InterPro" id="IPR036390">
    <property type="entry name" value="WH_DNA-bd_sf"/>
</dbReference>
<dbReference type="STRING" id="910964.GEAM_4143"/>